<gene>
    <name evidence="5" type="ORF">GKC44_14985</name>
</gene>
<dbReference type="PANTHER" id="PTHR43024:SF1">
    <property type="entry name" value="UDP-N-ACETYLMURAMOYL-TRIPEPTIDE--D-ALANYL-D-ALANINE LIGASE"/>
    <property type="match status" value="1"/>
</dbReference>
<organism evidence="5 6">
    <name type="scientific">Lentilactobacillus parabuchneri</name>
    <dbReference type="NCBI Taxonomy" id="152331"/>
    <lineage>
        <taxon>Bacteria</taxon>
        <taxon>Bacillati</taxon>
        <taxon>Bacillota</taxon>
        <taxon>Bacilli</taxon>
        <taxon>Lactobacillales</taxon>
        <taxon>Lactobacillaceae</taxon>
        <taxon>Lentilactobacillus</taxon>
    </lineage>
</organism>
<protein>
    <submittedName>
        <fullName evidence="5">UDP-N-acetylmuramoyl-tripeptide--D-alanyl-D-alanine ligase</fullName>
    </submittedName>
</protein>
<evidence type="ECO:0000256" key="1">
    <source>
        <dbReference type="ARBA" id="ARBA00022598"/>
    </source>
</evidence>
<reference evidence="5 6" key="1">
    <citation type="submission" date="2019-11" db="EMBL/GenBank/DDBJ databases">
        <title>Draft Genome Sequence of Plant Growth-Promoting Rhizosphere-Associated Bacteria.</title>
        <authorList>
            <person name="Vasilyev I.Y."/>
            <person name="Radchenko V."/>
            <person name="Ilnitskaya E.V."/>
        </authorList>
    </citation>
    <scope>NUCLEOTIDE SEQUENCE [LARGE SCALE GENOMIC DNA]</scope>
    <source>
        <strain evidence="5 6">VRA_07sq_f</strain>
    </source>
</reference>
<name>A0A844EPL9_9LACO</name>
<keyword evidence="2" id="KW-0547">Nucleotide-binding</keyword>
<dbReference type="PANTHER" id="PTHR43024">
    <property type="entry name" value="UDP-N-ACETYLMURAMOYL-TRIPEPTIDE--D-ALANYL-D-ALANINE LIGASE"/>
    <property type="match status" value="1"/>
</dbReference>
<feature type="non-terminal residue" evidence="5">
    <location>
        <position position="74"/>
    </location>
</feature>
<sequence>MKMTIGEIAKAINANIDNFNDQLLNRPVTGVCFDTRKMQAGQLFIPLAGEHDGHDYIDNAILGGAVATLWSKEH</sequence>
<dbReference type="InterPro" id="IPR035911">
    <property type="entry name" value="MurE/MurF_N"/>
</dbReference>
<dbReference type="InterPro" id="IPR000713">
    <property type="entry name" value="Mur_ligase_N"/>
</dbReference>
<evidence type="ECO:0000313" key="6">
    <source>
        <dbReference type="Proteomes" id="UP000491237"/>
    </source>
</evidence>
<dbReference type="Gene3D" id="3.40.1390.10">
    <property type="entry name" value="MurE/MurF, N-terminal domain"/>
    <property type="match status" value="1"/>
</dbReference>
<feature type="domain" description="Mur ligase N-terminal catalytic" evidence="4">
    <location>
        <begin position="28"/>
        <end position="74"/>
    </location>
</feature>
<accession>A0A844EPL9</accession>
<keyword evidence="1 5" id="KW-0436">Ligase</keyword>
<dbReference type="Proteomes" id="UP000491237">
    <property type="component" value="Unassembled WGS sequence"/>
</dbReference>
<evidence type="ECO:0000256" key="3">
    <source>
        <dbReference type="ARBA" id="ARBA00022840"/>
    </source>
</evidence>
<evidence type="ECO:0000256" key="2">
    <source>
        <dbReference type="ARBA" id="ARBA00022741"/>
    </source>
</evidence>
<dbReference type="InterPro" id="IPR051046">
    <property type="entry name" value="MurCDEF_CellWall_CoF430Synth"/>
</dbReference>
<evidence type="ECO:0000259" key="4">
    <source>
        <dbReference type="Pfam" id="PF01225"/>
    </source>
</evidence>
<evidence type="ECO:0000313" key="5">
    <source>
        <dbReference type="EMBL" id="MSE22504.1"/>
    </source>
</evidence>
<dbReference type="EMBL" id="WKKY01001186">
    <property type="protein sequence ID" value="MSE22504.1"/>
    <property type="molecule type" value="Genomic_DNA"/>
</dbReference>
<dbReference type="Pfam" id="PF01225">
    <property type="entry name" value="Mur_ligase"/>
    <property type="match status" value="1"/>
</dbReference>
<dbReference type="GO" id="GO:0016881">
    <property type="term" value="F:acid-amino acid ligase activity"/>
    <property type="evidence" value="ECO:0007669"/>
    <property type="project" value="InterPro"/>
</dbReference>
<keyword evidence="3" id="KW-0067">ATP-binding</keyword>
<proteinExistence type="predicted"/>
<dbReference type="AlphaFoldDB" id="A0A844EPL9"/>
<comment type="caution">
    <text evidence="5">The sequence shown here is derived from an EMBL/GenBank/DDBJ whole genome shotgun (WGS) entry which is preliminary data.</text>
</comment>
<dbReference type="GO" id="GO:0005524">
    <property type="term" value="F:ATP binding"/>
    <property type="evidence" value="ECO:0007669"/>
    <property type="project" value="UniProtKB-KW"/>
</dbReference>
<dbReference type="SUPFAM" id="SSF63418">
    <property type="entry name" value="MurE/MurF N-terminal domain"/>
    <property type="match status" value="1"/>
</dbReference>